<dbReference type="AlphaFoldDB" id="A0AA36AWY3"/>
<feature type="compositionally biased region" description="Polar residues" evidence="2">
    <location>
        <begin position="238"/>
        <end position="248"/>
    </location>
</feature>
<comment type="similarity">
    <text evidence="1">Belongs to the CFAP97 family.</text>
</comment>
<evidence type="ECO:0000313" key="4">
    <source>
        <dbReference type="Proteomes" id="UP001162480"/>
    </source>
</evidence>
<sequence>MHKSYQTILPCQSRLLQQRWDKAYYLEHRRKVATVVPMIDNKPPPNFMHLHLKMKKLQLEEENLATIERDNHRLLERMGYIMRTRGRIDNRNDYLYKSLNSEKRQREQIRISRENKDILQRILNRRAEYNHATWQKDWKKNRSFLNNISHFPNDWWSSTKPHAKKKPVSKDKRTNCRSKTTNNEAESVKSPMPEGEDNRKTVEKGNELKRSRENTKIDENTGVQEDTKVQDKTEVQENTKVQGNTKVQVETEVRDSEGQEDTEEEEDNTREQDNTEEEEDNTREQDNTEEEDNAEKQDNTEEPENTK</sequence>
<accession>A0AA36AWY3</accession>
<evidence type="ECO:0000313" key="3">
    <source>
        <dbReference type="EMBL" id="CAI9722757.1"/>
    </source>
</evidence>
<dbReference type="InterPro" id="IPR038792">
    <property type="entry name" value="CFAP97D1/2"/>
</dbReference>
<evidence type="ECO:0000256" key="1">
    <source>
        <dbReference type="ARBA" id="ARBA00008315"/>
    </source>
</evidence>
<protein>
    <recommendedName>
        <fullName evidence="5">Cilia- and flagella-associated protein 97</fullName>
    </recommendedName>
</protein>
<dbReference type="EMBL" id="OX597818">
    <property type="protein sequence ID" value="CAI9722757.1"/>
    <property type="molecule type" value="Genomic_DNA"/>
</dbReference>
<name>A0AA36AWY3_OCTVU</name>
<feature type="compositionally biased region" description="Basic and acidic residues" evidence="2">
    <location>
        <begin position="196"/>
        <end position="237"/>
    </location>
</feature>
<feature type="region of interest" description="Disordered" evidence="2">
    <location>
        <begin position="150"/>
        <end position="307"/>
    </location>
</feature>
<organism evidence="3 4">
    <name type="scientific">Octopus vulgaris</name>
    <name type="common">Common octopus</name>
    <dbReference type="NCBI Taxonomy" id="6645"/>
    <lineage>
        <taxon>Eukaryota</taxon>
        <taxon>Metazoa</taxon>
        <taxon>Spiralia</taxon>
        <taxon>Lophotrochozoa</taxon>
        <taxon>Mollusca</taxon>
        <taxon>Cephalopoda</taxon>
        <taxon>Coleoidea</taxon>
        <taxon>Octopodiformes</taxon>
        <taxon>Octopoda</taxon>
        <taxon>Incirrata</taxon>
        <taxon>Octopodidae</taxon>
        <taxon>Octopus</taxon>
    </lineage>
</organism>
<reference evidence="3" key="1">
    <citation type="submission" date="2023-08" db="EMBL/GenBank/DDBJ databases">
        <authorList>
            <person name="Alioto T."/>
            <person name="Alioto T."/>
            <person name="Gomez Garrido J."/>
        </authorList>
    </citation>
    <scope>NUCLEOTIDE SEQUENCE</scope>
</reference>
<dbReference type="Proteomes" id="UP001162480">
    <property type="component" value="Chromosome 5"/>
</dbReference>
<evidence type="ECO:0008006" key="5">
    <source>
        <dbReference type="Google" id="ProtNLM"/>
    </source>
</evidence>
<feature type="compositionally biased region" description="Basic and acidic residues" evidence="2">
    <location>
        <begin position="294"/>
        <end position="307"/>
    </location>
</feature>
<proteinExistence type="inferred from homology"/>
<dbReference type="PANTHER" id="PTHR33768">
    <property type="entry name" value="MIP11318P"/>
    <property type="match status" value="1"/>
</dbReference>
<evidence type="ECO:0000256" key="2">
    <source>
        <dbReference type="SAM" id="MobiDB-lite"/>
    </source>
</evidence>
<dbReference type="InterPro" id="IPR029488">
    <property type="entry name" value="Hmw/CFAP97"/>
</dbReference>
<dbReference type="Pfam" id="PF13879">
    <property type="entry name" value="Hmw_CFAP97"/>
    <property type="match status" value="1"/>
</dbReference>
<keyword evidence="4" id="KW-1185">Reference proteome</keyword>
<feature type="compositionally biased region" description="Polar residues" evidence="2">
    <location>
        <begin position="150"/>
        <end position="160"/>
    </location>
</feature>
<dbReference type="PANTHER" id="PTHR33768:SF3">
    <property type="entry name" value="MIP11318P"/>
    <property type="match status" value="1"/>
</dbReference>
<feature type="compositionally biased region" description="Acidic residues" evidence="2">
    <location>
        <begin position="258"/>
        <end position="293"/>
    </location>
</feature>
<gene>
    <name evidence="3" type="ORF">OCTVUL_1B031573</name>
</gene>